<dbReference type="Pfam" id="PF05380">
    <property type="entry name" value="Peptidase_A17"/>
    <property type="match status" value="1"/>
</dbReference>
<organism evidence="2">
    <name type="scientific">Brugia malayi</name>
    <name type="common">Filarial nematode worm</name>
    <dbReference type="NCBI Taxonomy" id="6279"/>
    <lineage>
        <taxon>Eukaryota</taxon>
        <taxon>Metazoa</taxon>
        <taxon>Ecdysozoa</taxon>
        <taxon>Nematoda</taxon>
        <taxon>Chromadorea</taxon>
        <taxon>Rhabditida</taxon>
        <taxon>Spirurina</taxon>
        <taxon>Spiruromorpha</taxon>
        <taxon>Filarioidea</taxon>
        <taxon>Onchocercidae</taxon>
        <taxon>Brugia</taxon>
    </lineage>
</organism>
<keyword evidence="1" id="KW-0175">Coiled coil</keyword>
<dbReference type="EMBL" id="DS239663">
    <property type="protein sequence ID" value="EDP28664.1"/>
    <property type="molecule type" value="Genomic_DNA"/>
</dbReference>
<dbReference type="InterPro" id="IPR008042">
    <property type="entry name" value="Retrotrans_Pao"/>
</dbReference>
<name>A8QGF2_BRUMA</name>
<gene>
    <name evidence="2" type="ORF">Bm1_55140</name>
</gene>
<dbReference type="InterPro" id="IPR043502">
    <property type="entry name" value="DNA/RNA_pol_sf"/>
</dbReference>
<dbReference type="AlphaFoldDB" id="A8QGF2"/>
<accession>A8QGF2</accession>
<protein>
    <recommendedName>
        <fullName evidence="3">Reverse transcriptase domain-containing protein</fullName>
    </recommendedName>
</protein>
<evidence type="ECO:0000313" key="2">
    <source>
        <dbReference type="EMBL" id="EDP28664.1"/>
    </source>
</evidence>
<sequence>MENAQQLKSGFTLLNSKVGPIIAGSGYTNELCHHQIFATKTSQENRAPDIDQFWKLDCIGIQDRSDTQDDEQALKQFKKSITKQNGRYEVRWPWKPCKGKLSDNYGLCVSRLRMLIARLQSHKEELQEYDKVMQDQLQSGIIEEVQSQMNQDGIIHYLSHHDVRNPGILTNTVTPFREKLYSLPLAKGSRENIKCYRFRRIPFGVISSPFLLSATLNCHLENHVSELAAEIKKNLYVDNVIVSSNGTQDALEKYAEMKSIFNEASMNLREFLSNDEEFYAELPQQDRAIRKNTKILGISWNPCQDVIQIKLNPWNDRELTKRTILQFVALQYDTLGFLAPIMVRSKLFLQHL</sequence>
<proteinExistence type="predicted"/>
<evidence type="ECO:0000256" key="1">
    <source>
        <dbReference type="SAM" id="Coils"/>
    </source>
</evidence>
<evidence type="ECO:0008006" key="3">
    <source>
        <dbReference type="Google" id="ProtNLM"/>
    </source>
</evidence>
<dbReference type="PANTHER" id="PTHR47331">
    <property type="entry name" value="PHD-TYPE DOMAIN-CONTAINING PROTEIN"/>
    <property type="match status" value="1"/>
</dbReference>
<feature type="coiled-coil region" evidence="1">
    <location>
        <begin position="112"/>
        <end position="139"/>
    </location>
</feature>
<reference evidence="2" key="1">
    <citation type="journal article" date="2007" name="Science">
        <title>Draft genome of the filarial nematode parasite Brugia malayi.</title>
        <authorList>
            <person name="Ghedin E."/>
            <person name="Wang S."/>
            <person name="Spiro D."/>
            <person name="Caler E."/>
            <person name="Zhao Q."/>
            <person name="Crabtree J."/>
            <person name="Allen J.E."/>
            <person name="Delcher A.L."/>
            <person name="Guiliano D.B."/>
            <person name="Miranda-Saavedra D."/>
            <person name="Angiuoli S.V."/>
            <person name="Creasy T."/>
            <person name="Amedeo P."/>
            <person name="Haas B."/>
            <person name="El-Sayed N.M."/>
            <person name="Wortman J.R."/>
            <person name="Feldblyum T."/>
            <person name="Tallon L."/>
            <person name="Schatz M."/>
            <person name="Shumway M."/>
            <person name="Koo H."/>
            <person name="Salzberg S.L."/>
            <person name="Schobel S."/>
            <person name="Pertea M."/>
            <person name="Pop M."/>
            <person name="White O."/>
            <person name="Barton G.J."/>
            <person name="Carlow C.K."/>
            <person name="Crawford M.J."/>
            <person name="Daub J."/>
            <person name="Dimmic M.W."/>
            <person name="Estes C.F."/>
            <person name="Foster J.M."/>
            <person name="Ganatra M."/>
            <person name="Gregory W.F."/>
            <person name="Johnson N.M."/>
            <person name="Jin J."/>
            <person name="Komuniecki R."/>
            <person name="Korf I."/>
            <person name="Kumar S."/>
            <person name="Laney S."/>
            <person name="Li B.W."/>
            <person name="Li W."/>
            <person name="Lindblom T.H."/>
            <person name="Lustigman S."/>
            <person name="Ma D."/>
            <person name="Maina C.V."/>
            <person name="Martin D.M."/>
            <person name="McCarter J.P."/>
            <person name="McReynolds L."/>
            <person name="Mitreva M."/>
            <person name="Nutman T.B."/>
            <person name="Parkinson J."/>
            <person name="Peregrin-Alvarez J.M."/>
            <person name="Poole C."/>
            <person name="Ren Q."/>
            <person name="Saunders L."/>
            <person name="Sluder A.E."/>
            <person name="Smith K."/>
            <person name="Stanke M."/>
            <person name="Unnasch T.R."/>
            <person name="Ware J."/>
            <person name="Wei A.D."/>
            <person name="Weil G."/>
            <person name="Williams D.J."/>
            <person name="Zhang Y."/>
            <person name="Williams S.A."/>
            <person name="Fraser-Liggett C."/>
            <person name="Slatko B."/>
            <person name="Blaxter M.L."/>
            <person name="Scott A.L."/>
        </authorList>
    </citation>
    <scope>NUCLEOTIDE SEQUENCE [LARGE SCALE GENOMIC DNA]</scope>
</reference>
<dbReference type="SUPFAM" id="SSF56672">
    <property type="entry name" value="DNA/RNA polymerases"/>
    <property type="match status" value="1"/>
</dbReference>